<accession>A0ABV4YFH6</accession>
<dbReference type="Pfam" id="PF12770">
    <property type="entry name" value="CHAT"/>
    <property type="match status" value="1"/>
</dbReference>
<evidence type="ECO:0000313" key="3">
    <source>
        <dbReference type="EMBL" id="MFB2937586.1"/>
    </source>
</evidence>
<feature type="domain" description="CHAT" evidence="2">
    <location>
        <begin position="173"/>
        <end position="467"/>
    </location>
</feature>
<feature type="signal peptide" evidence="1">
    <location>
        <begin position="1"/>
        <end position="24"/>
    </location>
</feature>
<dbReference type="RefSeq" id="WP_413259074.1">
    <property type="nucleotide sequence ID" value="NZ_JBHFNS010000076.1"/>
</dbReference>
<reference evidence="3 4" key="1">
    <citation type="submission" date="2024-09" db="EMBL/GenBank/DDBJ databases">
        <title>Floridaenema gen nov. (Aerosakkonemataceae, Aerosakkonematales ord. nov., Cyanobacteria) from benthic tropical and subtropical fresh waters, with the description of four new species.</title>
        <authorList>
            <person name="Moretto J.A."/>
            <person name="Berthold D.E."/>
            <person name="Lefler F.W."/>
            <person name="Huang I.-S."/>
            <person name="Laughinghouse H. IV."/>
        </authorList>
    </citation>
    <scope>NUCLEOTIDE SEQUENCE [LARGE SCALE GENOMIC DNA]</scope>
    <source>
        <strain evidence="3 4">BLCC-F154</strain>
    </source>
</reference>
<feature type="chain" id="PRO_5047498596" evidence="1">
    <location>
        <begin position="25"/>
        <end position="469"/>
    </location>
</feature>
<proteinExistence type="predicted"/>
<dbReference type="EMBL" id="JBHFNS010000076">
    <property type="protein sequence ID" value="MFB2937586.1"/>
    <property type="molecule type" value="Genomic_DNA"/>
</dbReference>
<protein>
    <submittedName>
        <fullName evidence="3">CHAT domain-containing protein</fullName>
    </submittedName>
</protein>
<sequence length="469" mass="51678">MKNFPSFVTFVTGLILALSSTAINSRQGVATVSEERNVTVNNVTLSSATKANPPALGERIQNLNPVDTVNTIENSWESDYETYFKADLSRSSLKAQQISATLGRLASQTGKRTALIYAVPTPKKLELVLVLPQRAPIRKSVPAAARENLVNTAKQLVLEVTDITKIDTTSYLPPARKLYQWIVGPLETELKNNRIDTLIFCMGPTLRSLPLASLHDGQKFLVEKYSIGLIPAFNMTDLNPRSLKNSPVLAMGASQFKELPPLIAVPVELATIVPNVSRQHKHFLNQEFTINNLRSQRTTQPFQIVHLATHAQFNSGAPANSFIQFWDKRLTLDQMRQLQWSNPQVDLLVLSACRTAIGNEDAEMGFAGLAIQSGTKSALASLWNVSDVGTLALMSEFYRYLKTAPTRSEALRQAQAAMLRGQVRLEKGKLLGPNLGAGVNLPPSLVALGNRNFKHPFFWSGFTMIGNAW</sequence>
<dbReference type="PANTHER" id="PTHR10098:SF112">
    <property type="entry name" value="SLR0380 PROTEIN"/>
    <property type="match status" value="1"/>
</dbReference>
<comment type="caution">
    <text evidence="3">The sequence shown here is derived from an EMBL/GenBank/DDBJ whole genome shotgun (WGS) entry which is preliminary data.</text>
</comment>
<dbReference type="Proteomes" id="UP001576776">
    <property type="component" value="Unassembled WGS sequence"/>
</dbReference>
<gene>
    <name evidence="3" type="ORF">ACE1B6_20245</name>
</gene>
<name>A0ABV4YFH6_9CYAN</name>
<evidence type="ECO:0000259" key="2">
    <source>
        <dbReference type="Pfam" id="PF12770"/>
    </source>
</evidence>
<keyword evidence="4" id="KW-1185">Reference proteome</keyword>
<evidence type="ECO:0000313" key="4">
    <source>
        <dbReference type="Proteomes" id="UP001576776"/>
    </source>
</evidence>
<keyword evidence="1" id="KW-0732">Signal</keyword>
<evidence type="ECO:0000256" key="1">
    <source>
        <dbReference type="SAM" id="SignalP"/>
    </source>
</evidence>
<organism evidence="3 4">
    <name type="scientific">Floridaenema fluviatile BLCC-F154</name>
    <dbReference type="NCBI Taxonomy" id="3153640"/>
    <lineage>
        <taxon>Bacteria</taxon>
        <taxon>Bacillati</taxon>
        <taxon>Cyanobacteriota</taxon>
        <taxon>Cyanophyceae</taxon>
        <taxon>Oscillatoriophycideae</taxon>
        <taxon>Aerosakkonematales</taxon>
        <taxon>Aerosakkonemataceae</taxon>
        <taxon>Floridanema</taxon>
        <taxon>Floridanema fluviatile</taxon>
    </lineage>
</organism>
<dbReference type="InterPro" id="IPR024983">
    <property type="entry name" value="CHAT_dom"/>
</dbReference>
<dbReference type="PANTHER" id="PTHR10098">
    <property type="entry name" value="RAPSYN-RELATED"/>
    <property type="match status" value="1"/>
</dbReference>